<dbReference type="WBParaSite" id="EN70_4276">
    <property type="protein sequence ID" value="EN70_4276"/>
    <property type="gene ID" value="EN70_4276"/>
</dbReference>
<name>A0A1I7VMQ4_LOALO</name>
<evidence type="ECO:0000313" key="1">
    <source>
        <dbReference type="Proteomes" id="UP000095285"/>
    </source>
</evidence>
<proteinExistence type="predicted"/>
<reference evidence="1" key="1">
    <citation type="submission" date="2012-04" db="EMBL/GenBank/DDBJ databases">
        <title>The Genome Sequence of Loa loa.</title>
        <authorList>
            <consortium name="The Broad Institute Genome Sequencing Platform"/>
            <consortium name="Broad Institute Genome Sequencing Center for Infectious Disease"/>
            <person name="Nutman T.B."/>
            <person name="Fink D.L."/>
            <person name="Russ C."/>
            <person name="Young S."/>
            <person name="Zeng Q."/>
            <person name="Gargeya S."/>
            <person name="Alvarado L."/>
            <person name="Berlin A."/>
            <person name="Chapman S.B."/>
            <person name="Chen Z."/>
            <person name="Freedman E."/>
            <person name="Gellesch M."/>
            <person name="Goldberg J."/>
            <person name="Griggs A."/>
            <person name="Gujja S."/>
            <person name="Heilman E.R."/>
            <person name="Heiman D."/>
            <person name="Howarth C."/>
            <person name="Mehta T."/>
            <person name="Neiman D."/>
            <person name="Pearson M."/>
            <person name="Roberts A."/>
            <person name="Saif S."/>
            <person name="Shea T."/>
            <person name="Shenoy N."/>
            <person name="Sisk P."/>
            <person name="Stolte C."/>
            <person name="Sykes S."/>
            <person name="White J."/>
            <person name="Yandava C."/>
            <person name="Haas B."/>
            <person name="Henn M.R."/>
            <person name="Nusbaum C."/>
            <person name="Birren B."/>
        </authorList>
    </citation>
    <scope>NUCLEOTIDE SEQUENCE [LARGE SCALE GENOMIC DNA]</scope>
</reference>
<reference evidence="2" key="2">
    <citation type="submission" date="2016-11" db="UniProtKB">
        <authorList>
            <consortium name="WormBaseParasite"/>
        </authorList>
    </citation>
    <scope>IDENTIFICATION</scope>
</reference>
<protein>
    <submittedName>
        <fullName evidence="2">Uncharacterized protein</fullName>
    </submittedName>
</protein>
<organism evidence="1 2">
    <name type="scientific">Loa loa</name>
    <name type="common">Eye worm</name>
    <name type="synonym">Filaria loa</name>
    <dbReference type="NCBI Taxonomy" id="7209"/>
    <lineage>
        <taxon>Eukaryota</taxon>
        <taxon>Metazoa</taxon>
        <taxon>Ecdysozoa</taxon>
        <taxon>Nematoda</taxon>
        <taxon>Chromadorea</taxon>
        <taxon>Rhabditida</taxon>
        <taxon>Spirurina</taxon>
        <taxon>Spiruromorpha</taxon>
        <taxon>Filarioidea</taxon>
        <taxon>Onchocercidae</taxon>
        <taxon>Loa</taxon>
    </lineage>
</organism>
<evidence type="ECO:0000313" key="2">
    <source>
        <dbReference type="WBParaSite" id="EN70_4276"/>
    </source>
</evidence>
<accession>A0A1I7VMQ4</accession>
<keyword evidence="1" id="KW-1185">Reference proteome</keyword>
<dbReference type="Proteomes" id="UP000095285">
    <property type="component" value="Unassembled WGS sequence"/>
</dbReference>
<sequence length="239" mass="26781">MPEVMIDTSSREYLTLQTKRSPMEVLSTTTINNWSNGQNLSHGSQENYPNGRSLLSAYTKQINSLTEPSQVGSFILSSNIVETVPYETQPDITESTNYNRTKKPREVNNINNVIVKEKITEHVTDIVQTIEKENIPAIAVSDVTVLWIALSSTKCPPKDNQSPESANTFFCNFENCNDNGRLLLQFCANQQLTVTNTIFRHRSNLKNLDVSLIQALASHRPCLSASKRRSRCSSHSCDA</sequence>
<dbReference type="AlphaFoldDB" id="A0A1I7VMQ4"/>